<dbReference type="Pfam" id="PF05991">
    <property type="entry name" value="NYN_YacP"/>
    <property type="match status" value="1"/>
</dbReference>
<protein>
    <submittedName>
        <fullName evidence="1">NYN domain-containing protein</fullName>
    </submittedName>
</protein>
<comment type="caution">
    <text evidence="1">The sequence shown here is derived from an EMBL/GenBank/DDBJ whole genome shotgun (WGS) entry which is preliminary data.</text>
</comment>
<reference evidence="1" key="1">
    <citation type="submission" date="2018-06" db="EMBL/GenBank/DDBJ databases">
        <authorList>
            <consortium name="PulseNet: The National Subtyping Network for Foodborne Disease Surveillance"/>
            <person name="Tarr C.L."/>
            <person name="Trees E."/>
            <person name="Katz L.S."/>
            <person name="Carleton-Romer H.A."/>
            <person name="Stroika S."/>
            <person name="Kucerova Z."/>
            <person name="Roache K.F."/>
            <person name="Sabol A.L."/>
            <person name="Besser J."/>
            <person name="Gerner-Smidt P."/>
        </authorList>
    </citation>
    <scope>NUCLEOTIDE SEQUENCE</scope>
    <source>
        <strain evidence="1">PNUSAC003301</strain>
    </source>
</reference>
<evidence type="ECO:0000313" key="1">
    <source>
        <dbReference type="EMBL" id="EAK3904366.1"/>
    </source>
</evidence>
<accession>A0A5T0UGM3</accession>
<dbReference type="AlphaFoldDB" id="A0A5T0UGM3"/>
<dbReference type="InterPro" id="IPR010298">
    <property type="entry name" value="YacP-like"/>
</dbReference>
<dbReference type="EMBL" id="AACFVE010000270">
    <property type="protein sequence ID" value="EAK3904366.1"/>
    <property type="molecule type" value="Genomic_DNA"/>
</dbReference>
<organism evidence="1">
    <name type="scientific">Campylobacter jejuni</name>
    <dbReference type="NCBI Taxonomy" id="197"/>
    <lineage>
        <taxon>Bacteria</taxon>
        <taxon>Pseudomonadati</taxon>
        <taxon>Campylobacterota</taxon>
        <taxon>Epsilonproteobacteria</taxon>
        <taxon>Campylobacterales</taxon>
        <taxon>Campylobacteraceae</taxon>
        <taxon>Campylobacter</taxon>
    </lineage>
</organism>
<name>A0A5T0UGM3_CAMJU</name>
<feature type="non-terminal residue" evidence="1">
    <location>
        <position position="39"/>
    </location>
</feature>
<proteinExistence type="predicted"/>
<sequence length="39" mass="4742">MKKRILIVDAYNMIGHWPELEKLKKADRLEEARDKLLYI</sequence>
<gene>
    <name evidence="1" type="ORF">CW563_09840</name>
</gene>